<organism evidence="12 13">
    <name type="scientific">Cyberlindnera fabianii</name>
    <name type="common">Yeast</name>
    <name type="synonym">Hansenula fabianii</name>
    <dbReference type="NCBI Taxonomy" id="36022"/>
    <lineage>
        <taxon>Eukaryota</taxon>
        <taxon>Fungi</taxon>
        <taxon>Dikarya</taxon>
        <taxon>Ascomycota</taxon>
        <taxon>Saccharomycotina</taxon>
        <taxon>Saccharomycetes</taxon>
        <taxon>Phaffomycetales</taxon>
        <taxon>Phaffomycetaceae</taxon>
        <taxon>Cyberlindnera</taxon>
    </lineage>
</organism>
<evidence type="ECO:0000256" key="3">
    <source>
        <dbReference type="ARBA" id="ARBA00009105"/>
    </source>
</evidence>
<dbReference type="VEuPathDB" id="FungiDB:BON22_3915"/>
<dbReference type="InterPro" id="IPR022751">
    <property type="entry name" value="Alpha_mannosyltransferase"/>
</dbReference>
<feature type="chain" id="PRO_5012053073" description="Alpha-1,2-mannosyltransferase MNN2" evidence="11">
    <location>
        <begin position="18"/>
        <end position="555"/>
    </location>
</feature>
<comment type="pathway">
    <text evidence="2">Protein modification; protein glycosylation.</text>
</comment>
<name>A0A1V2L2I9_CYBFA</name>
<evidence type="ECO:0000256" key="11">
    <source>
        <dbReference type="SAM" id="SignalP"/>
    </source>
</evidence>
<evidence type="ECO:0008006" key="14">
    <source>
        <dbReference type="Google" id="ProtNLM"/>
    </source>
</evidence>
<gene>
    <name evidence="12" type="ORF">BON22_3915</name>
</gene>
<dbReference type="GO" id="GO:0000026">
    <property type="term" value="F:alpha-1,2-mannosyltransferase activity"/>
    <property type="evidence" value="ECO:0007669"/>
    <property type="project" value="TreeGrafter"/>
</dbReference>
<dbReference type="InterPro" id="IPR029044">
    <property type="entry name" value="Nucleotide-diphossugar_trans"/>
</dbReference>
<dbReference type="PANTHER" id="PTHR31646">
    <property type="entry name" value="ALPHA-1,2-MANNOSYLTRANSFERASE MNN2"/>
    <property type="match status" value="1"/>
</dbReference>
<evidence type="ECO:0000256" key="1">
    <source>
        <dbReference type="ARBA" id="ARBA00004323"/>
    </source>
</evidence>
<evidence type="ECO:0000256" key="4">
    <source>
        <dbReference type="ARBA" id="ARBA00022679"/>
    </source>
</evidence>
<accession>A0A1V2L2I9</accession>
<feature type="region of interest" description="Disordered" evidence="10">
    <location>
        <begin position="518"/>
        <end position="555"/>
    </location>
</feature>
<dbReference type="Proteomes" id="UP000189513">
    <property type="component" value="Unassembled WGS sequence"/>
</dbReference>
<feature type="compositionally biased region" description="Basic and acidic residues" evidence="10">
    <location>
        <begin position="530"/>
        <end position="555"/>
    </location>
</feature>
<protein>
    <recommendedName>
        <fullName evidence="14">Alpha-1,2-mannosyltransferase MNN2</fullName>
    </recommendedName>
</protein>
<dbReference type="PANTHER" id="PTHR31646:SF1">
    <property type="entry name" value="ALPHA-1,2-MANNOSYLTRANSFERASE MNN2"/>
    <property type="match status" value="1"/>
</dbReference>
<keyword evidence="7" id="KW-1133">Transmembrane helix</keyword>
<keyword evidence="4" id="KW-0808">Transferase</keyword>
<evidence type="ECO:0000256" key="6">
    <source>
        <dbReference type="ARBA" id="ARBA00022968"/>
    </source>
</evidence>
<dbReference type="EMBL" id="MPUK01000008">
    <property type="protein sequence ID" value="ONH66139.1"/>
    <property type="molecule type" value="Genomic_DNA"/>
</dbReference>
<dbReference type="AlphaFoldDB" id="A0A1V2L2I9"/>
<evidence type="ECO:0000256" key="10">
    <source>
        <dbReference type="SAM" id="MobiDB-lite"/>
    </source>
</evidence>
<evidence type="ECO:0000256" key="7">
    <source>
        <dbReference type="ARBA" id="ARBA00022989"/>
    </source>
</evidence>
<evidence type="ECO:0000313" key="13">
    <source>
        <dbReference type="Proteomes" id="UP000189513"/>
    </source>
</evidence>
<evidence type="ECO:0000313" key="12">
    <source>
        <dbReference type="EMBL" id="ONH66139.1"/>
    </source>
</evidence>
<comment type="caution">
    <text evidence="12">The sequence shown here is derived from an EMBL/GenBank/DDBJ whole genome shotgun (WGS) entry which is preliminary data.</text>
</comment>
<reference evidence="13" key="1">
    <citation type="journal article" date="2017" name="Genome Announc.">
        <title>Genome sequences of Cyberlindnera fabianii 65, Pichia kudriavzevii 129, and Saccharomyces cerevisiae 131 isolated from fermented masau fruits in Zimbabwe.</title>
        <authorList>
            <person name="van Rijswijck I.M.H."/>
            <person name="Derks M.F.L."/>
            <person name="Abee T."/>
            <person name="de Ridder D."/>
            <person name="Smid E.J."/>
        </authorList>
    </citation>
    <scope>NUCLEOTIDE SEQUENCE [LARGE SCALE GENOMIC DNA]</scope>
    <source>
        <strain evidence="13">65</strain>
    </source>
</reference>
<dbReference type="SUPFAM" id="SSF53448">
    <property type="entry name" value="Nucleotide-diphospho-sugar transferases"/>
    <property type="match status" value="1"/>
</dbReference>
<evidence type="ECO:0000256" key="8">
    <source>
        <dbReference type="ARBA" id="ARBA00023034"/>
    </source>
</evidence>
<keyword evidence="5" id="KW-0812">Transmembrane</keyword>
<dbReference type="OMA" id="YRESETM"/>
<keyword evidence="13" id="KW-1185">Reference proteome</keyword>
<keyword evidence="8" id="KW-0333">Golgi apparatus</keyword>
<evidence type="ECO:0000256" key="5">
    <source>
        <dbReference type="ARBA" id="ARBA00022692"/>
    </source>
</evidence>
<keyword evidence="6" id="KW-0735">Signal-anchor</keyword>
<feature type="signal peptide" evidence="11">
    <location>
        <begin position="1"/>
        <end position="17"/>
    </location>
</feature>
<dbReference type="Pfam" id="PF11051">
    <property type="entry name" value="Mannosyl_trans3"/>
    <property type="match status" value="2"/>
</dbReference>
<comment type="subcellular location">
    <subcellularLocation>
        <location evidence="1">Golgi apparatus membrane</location>
        <topology evidence="1">Single-pass type II membrane protein</topology>
    </subcellularLocation>
</comment>
<keyword evidence="11" id="KW-0732">Signal</keyword>
<proteinExistence type="inferred from homology"/>
<dbReference type="GO" id="GO:0000139">
    <property type="term" value="C:Golgi membrane"/>
    <property type="evidence" value="ECO:0007669"/>
    <property type="project" value="UniProtKB-SubCell"/>
</dbReference>
<keyword evidence="9" id="KW-0472">Membrane</keyword>
<comment type="similarity">
    <text evidence="3">Belongs to the MNN1/MNT family.</text>
</comment>
<evidence type="ECO:0000256" key="2">
    <source>
        <dbReference type="ARBA" id="ARBA00004922"/>
    </source>
</evidence>
<dbReference type="GO" id="GO:0046354">
    <property type="term" value="P:mannan biosynthetic process"/>
    <property type="evidence" value="ECO:0007669"/>
    <property type="project" value="TreeGrafter"/>
</dbReference>
<sequence length="555" mass="64662">MLLTLLQLFHFFTNVSSYLPQAVSNHITSDKSSSSSNNNNGDKYFESDGLKVVKTKPDKESQAAAISDAVASEDDVIFIHDYTDEEYYGNKDYGDYSNVEKLDEMLVKDTEFKTFVNEKLLQKKNQFQTSWDLKIPVLDGKLRENNGVDPVRSKQYLSSFLQLNEDEFNDLQKSHDKIMESIPDRFPESIEQDIKGRGILYAGGGTYNWLVLLSLKMLRDTGSKLPVEVFIPTDSEYSADLCNRVFPAFGAKCILMSNYIDTKKFKLKGYQLKSMALLLTSFEHVLMLDSDNIPLKNPDVLFINEPYNYKWSSIFLSLYYNVFGPNYFYGLLSQGQAGEGDKETILAAAHKCGLPYYQVQEYIREYGEMTNTYEFHISAMGQYDPILDYIQSQDPQRYKDTRWTYNREKVNYLMHRYSKSETLFLHCNQPKLYPWKIDGKGFRMIHDTAGVRRRLYSKALIQELGYDVEAKIWETMEWMLCKHGDMNIKGMRAPERWCGRVKEQLEFLRGDQLEKGIDAAFAEGMSPEQVQERKKKEEEEKKKEEEKRKQKENKR</sequence>
<dbReference type="STRING" id="36022.A0A1V2L2I9"/>
<evidence type="ECO:0000256" key="9">
    <source>
        <dbReference type="ARBA" id="ARBA00023136"/>
    </source>
</evidence>